<gene>
    <name evidence="2" type="ORF">Bpfe_005293</name>
</gene>
<comment type="caution">
    <text evidence="2">The sequence shown here is derived from an EMBL/GenBank/DDBJ whole genome shotgun (WGS) entry which is preliminary data.</text>
</comment>
<evidence type="ECO:0000256" key="1">
    <source>
        <dbReference type="SAM" id="MobiDB-lite"/>
    </source>
</evidence>
<keyword evidence="3" id="KW-1185">Reference proteome</keyword>
<sequence length="68" mass="7539">MARRHIGFKKATRSLTLSKTKPKTDSDSDCQPETDVDSSDDEVWELIDSSDDENIPANSTLNSTQPNV</sequence>
<reference evidence="2" key="1">
    <citation type="journal article" date="2023" name="PLoS Negl. Trop. Dis.">
        <title>A genome sequence for Biomphalaria pfeifferi, the major vector snail for the human-infecting parasite Schistosoma mansoni.</title>
        <authorList>
            <person name="Bu L."/>
            <person name="Lu L."/>
            <person name="Laidemitt M.R."/>
            <person name="Zhang S.M."/>
            <person name="Mutuku M."/>
            <person name="Mkoji G."/>
            <person name="Steinauer M."/>
            <person name="Loker E.S."/>
        </authorList>
    </citation>
    <scope>NUCLEOTIDE SEQUENCE</scope>
    <source>
        <strain evidence="2">KasaAsao</strain>
    </source>
</reference>
<feature type="non-terminal residue" evidence="2">
    <location>
        <position position="68"/>
    </location>
</feature>
<feature type="compositionally biased region" description="Basic residues" evidence="1">
    <location>
        <begin position="1"/>
        <end position="12"/>
    </location>
</feature>
<dbReference type="EMBL" id="JASAOG010000014">
    <property type="protein sequence ID" value="KAK0065267.1"/>
    <property type="molecule type" value="Genomic_DNA"/>
</dbReference>
<protein>
    <submittedName>
        <fullName evidence="2">Uncharacterized protein</fullName>
    </submittedName>
</protein>
<evidence type="ECO:0000313" key="2">
    <source>
        <dbReference type="EMBL" id="KAK0065267.1"/>
    </source>
</evidence>
<reference evidence="2" key="2">
    <citation type="submission" date="2023-04" db="EMBL/GenBank/DDBJ databases">
        <authorList>
            <person name="Bu L."/>
            <person name="Lu L."/>
            <person name="Laidemitt M.R."/>
            <person name="Zhang S.M."/>
            <person name="Mutuku M."/>
            <person name="Mkoji G."/>
            <person name="Steinauer M."/>
            <person name="Loker E.S."/>
        </authorList>
    </citation>
    <scope>NUCLEOTIDE SEQUENCE</scope>
    <source>
        <strain evidence="2">KasaAsao</strain>
        <tissue evidence="2">Whole Snail</tissue>
    </source>
</reference>
<proteinExistence type="predicted"/>
<feature type="compositionally biased region" description="Acidic residues" evidence="1">
    <location>
        <begin position="27"/>
        <end position="54"/>
    </location>
</feature>
<name>A0AAD8FHI5_BIOPF</name>
<feature type="region of interest" description="Disordered" evidence="1">
    <location>
        <begin position="1"/>
        <end position="68"/>
    </location>
</feature>
<feature type="compositionally biased region" description="Polar residues" evidence="1">
    <location>
        <begin position="56"/>
        <end position="68"/>
    </location>
</feature>
<dbReference type="AlphaFoldDB" id="A0AAD8FHI5"/>
<organism evidence="2 3">
    <name type="scientific">Biomphalaria pfeifferi</name>
    <name type="common">Bloodfluke planorb</name>
    <name type="synonym">Freshwater snail</name>
    <dbReference type="NCBI Taxonomy" id="112525"/>
    <lineage>
        <taxon>Eukaryota</taxon>
        <taxon>Metazoa</taxon>
        <taxon>Spiralia</taxon>
        <taxon>Lophotrochozoa</taxon>
        <taxon>Mollusca</taxon>
        <taxon>Gastropoda</taxon>
        <taxon>Heterobranchia</taxon>
        <taxon>Euthyneura</taxon>
        <taxon>Panpulmonata</taxon>
        <taxon>Hygrophila</taxon>
        <taxon>Lymnaeoidea</taxon>
        <taxon>Planorbidae</taxon>
        <taxon>Biomphalaria</taxon>
    </lineage>
</organism>
<accession>A0AAD8FHI5</accession>
<evidence type="ECO:0000313" key="3">
    <source>
        <dbReference type="Proteomes" id="UP001233172"/>
    </source>
</evidence>
<dbReference type="Proteomes" id="UP001233172">
    <property type="component" value="Unassembled WGS sequence"/>
</dbReference>